<keyword evidence="9" id="KW-0812">Transmembrane</keyword>
<dbReference type="SUPFAM" id="SSF55874">
    <property type="entry name" value="ATPase domain of HSP90 chaperone/DNA topoisomerase II/histidine kinase"/>
    <property type="match status" value="1"/>
</dbReference>
<dbReference type="GO" id="GO:0046983">
    <property type="term" value="F:protein dimerization activity"/>
    <property type="evidence" value="ECO:0007669"/>
    <property type="project" value="InterPro"/>
</dbReference>
<comment type="catalytic activity">
    <reaction evidence="1">
        <text>ATP + protein L-histidine = ADP + protein N-phospho-L-histidine.</text>
        <dbReference type="EC" id="2.7.13.3"/>
    </reaction>
</comment>
<dbReference type="InterPro" id="IPR050482">
    <property type="entry name" value="Sensor_HK_TwoCompSys"/>
</dbReference>
<evidence type="ECO:0000256" key="4">
    <source>
        <dbReference type="ARBA" id="ARBA00022679"/>
    </source>
</evidence>
<keyword evidence="7" id="KW-0067">ATP-binding</keyword>
<feature type="domain" description="Histidine kinase" evidence="10">
    <location>
        <begin position="301"/>
        <end position="388"/>
    </location>
</feature>
<evidence type="ECO:0000313" key="12">
    <source>
        <dbReference type="Proteomes" id="UP000320580"/>
    </source>
</evidence>
<name>A0A5B8JC68_9ACTN</name>
<evidence type="ECO:0000256" key="7">
    <source>
        <dbReference type="ARBA" id="ARBA00022840"/>
    </source>
</evidence>
<dbReference type="Pfam" id="PF07730">
    <property type="entry name" value="HisKA_3"/>
    <property type="match status" value="1"/>
</dbReference>
<dbReference type="Pfam" id="PF02518">
    <property type="entry name" value="HATPase_c"/>
    <property type="match status" value="1"/>
</dbReference>
<dbReference type="SMART" id="SM00387">
    <property type="entry name" value="HATPase_c"/>
    <property type="match status" value="1"/>
</dbReference>
<keyword evidence="6 11" id="KW-0418">Kinase</keyword>
<feature type="transmembrane region" description="Helical" evidence="9">
    <location>
        <begin position="147"/>
        <end position="165"/>
    </location>
</feature>
<proteinExistence type="predicted"/>
<evidence type="ECO:0000256" key="1">
    <source>
        <dbReference type="ARBA" id="ARBA00000085"/>
    </source>
</evidence>
<evidence type="ECO:0000313" key="11">
    <source>
        <dbReference type="EMBL" id="QDY79405.1"/>
    </source>
</evidence>
<feature type="transmembrane region" description="Helical" evidence="9">
    <location>
        <begin position="52"/>
        <end position="74"/>
    </location>
</feature>
<dbReference type="InterPro" id="IPR005467">
    <property type="entry name" value="His_kinase_dom"/>
</dbReference>
<dbReference type="GO" id="GO:0000155">
    <property type="term" value="F:phosphorelay sensor kinase activity"/>
    <property type="evidence" value="ECO:0007669"/>
    <property type="project" value="InterPro"/>
</dbReference>
<dbReference type="GO" id="GO:0005524">
    <property type="term" value="F:ATP binding"/>
    <property type="evidence" value="ECO:0007669"/>
    <property type="project" value="UniProtKB-KW"/>
</dbReference>
<dbReference type="Gene3D" id="3.30.565.10">
    <property type="entry name" value="Histidine kinase-like ATPase, C-terminal domain"/>
    <property type="match status" value="1"/>
</dbReference>
<dbReference type="RefSeq" id="WP_146482695.1">
    <property type="nucleotide sequence ID" value="NZ_CP042266.1"/>
</dbReference>
<dbReference type="PANTHER" id="PTHR24421:SF10">
    <property type="entry name" value="NITRATE_NITRITE SENSOR PROTEIN NARQ"/>
    <property type="match status" value="1"/>
</dbReference>
<dbReference type="KEGG" id="sqz:FQU76_25980"/>
<protein>
    <recommendedName>
        <fullName evidence="2">histidine kinase</fullName>
        <ecNumber evidence="2">2.7.13.3</ecNumber>
    </recommendedName>
</protein>
<dbReference type="CDD" id="cd16917">
    <property type="entry name" value="HATPase_UhpB-NarQ-NarX-like"/>
    <property type="match status" value="1"/>
</dbReference>
<keyword evidence="5" id="KW-0547">Nucleotide-binding</keyword>
<dbReference type="AlphaFoldDB" id="A0A5B8JC68"/>
<keyword evidence="8" id="KW-0902">Two-component regulatory system</keyword>
<keyword evidence="12" id="KW-1185">Reference proteome</keyword>
<feature type="transmembrane region" description="Helical" evidence="9">
    <location>
        <begin position="20"/>
        <end position="40"/>
    </location>
</feature>
<evidence type="ECO:0000256" key="6">
    <source>
        <dbReference type="ARBA" id="ARBA00022777"/>
    </source>
</evidence>
<dbReference type="PROSITE" id="PS50109">
    <property type="entry name" value="HIS_KIN"/>
    <property type="match status" value="1"/>
</dbReference>
<dbReference type="OrthoDB" id="227596at2"/>
<dbReference type="GO" id="GO:0016020">
    <property type="term" value="C:membrane"/>
    <property type="evidence" value="ECO:0007669"/>
    <property type="project" value="InterPro"/>
</dbReference>
<evidence type="ECO:0000256" key="2">
    <source>
        <dbReference type="ARBA" id="ARBA00012438"/>
    </source>
</evidence>
<organism evidence="11 12">
    <name type="scientific">Streptomyces qinzhouensis</name>
    <dbReference type="NCBI Taxonomy" id="2599401"/>
    <lineage>
        <taxon>Bacteria</taxon>
        <taxon>Bacillati</taxon>
        <taxon>Actinomycetota</taxon>
        <taxon>Actinomycetes</taxon>
        <taxon>Kitasatosporales</taxon>
        <taxon>Streptomycetaceae</taxon>
        <taxon>Streptomyces</taxon>
    </lineage>
</organism>
<dbReference type="EMBL" id="CP042266">
    <property type="protein sequence ID" value="QDY79405.1"/>
    <property type="molecule type" value="Genomic_DNA"/>
</dbReference>
<feature type="transmembrane region" description="Helical" evidence="9">
    <location>
        <begin position="86"/>
        <end position="111"/>
    </location>
</feature>
<evidence type="ECO:0000256" key="9">
    <source>
        <dbReference type="SAM" id="Phobius"/>
    </source>
</evidence>
<evidence type="ECO:0000256" key="8">
    <source>
        <dbReference type="ARBA" id="ARBA00023012"/>
    </source>
</evidence>
<keyword evidence="4" id="KW-0808">Transferase</keyword>
<keyword evidence="9" id="KW-1133">Transmembrane helix</keyword>
<evidence type="ECO:0000256" key="5">
    <source>
        <dbReference type="ARBA" id="ARBA00022741"/>
    </source>
</evidence>
<gene>
    <name evidence="11" type="ORF">FQU76_25980</name>
</gene>
<dbReference type="InterPro" id="IPR011712">
    <property type="entry name" value="Sig_transdc_His_kin_sub3_dim/P"/>
</dbReference>
<dbReference type="EC" id="2.7.13.3" evidence="2"/>
<feature type="transmembrane region" description="Helical" evidence="9">
    <location>
        <begin position="123"/>
        <end position="141"/>
    </location>
</feature>
<evidence type="ECO:0000256" key="3">
    <source>
        <dbReference type="ARBA" id="ARBA00022553"/>
    </source>
</evidence>
<keyword evidence="3" id="KW-0597">Phosphoprotein</keyword>
<sequence>MPNGDVKRWPGQEALSRVGVPRSLLVLDTVLMGSLATWAVSDAYVSGHFDGLRVALPAVLLALGAFLVCAFQATTRRRQLPLSVGVLVALAAVGWAALTAGAVVMAAVLLIAGAAMAVERLPLWAGLLCAVPLANIFAIRIPEADGVGIAIIMAGILLGGYAFRLDAQARGAGFRLLAQERAAREAEAISAALAERARIAREIHDVLAHSLSAQLVHLEAARIRIERGPEGAFRDELLERVTAARGMARSGLAETRQALSALRGELTPVEEFLREIAAEEGADSVVTGERLSMSPEVSQAVRRVAQEALTNARKHAPGGRVRLLFSYERSGVKLEVRDSGPTVHRGELSESGSGYGLLGMRERAELLGGTLETGPEGAGFLVRLRVPV</sequence>
<evidence type="ECO:0000259" key="10">
    <source>
        <dbReference type="PROSITE" id="PS50109"/>
    </source>
</evidence>
<dbReference type="InterPro" id="IPR036890">
    <property type="entry name" value="HATPase_C_sf"/>
</dbReference>
<keyword evidence="9" id="KW-0472">Membrane</keyword>
<reference evidence="11 12" key="1">
    <citation type="submission" date="2019-07" db="EMBL/GenBank/DDBJ databases">
        <authorList>
            <person name="Zhu P."/>
        </authorList>
    </citation>
    <scope>NUCLEOTIDE SEQUENCE [LARGE SCALE GENOMIC DNA]</scope>
    <source>
        <strain evidence="11 12">SSL-25</strain>
    </source>
</reference>
<dbReference type="InterPro" id="IPR003594">
    <property type="entry name" value="HATPase_dom"/>
</dbReference>
<dbReference type="Gene3D" id="1.20.5.1930">
    <property type="match status" value="1"/>
</dbReference>
<accession>A0A5B8JC68</accession>
<dbReference type="PANTHER" id="PTHR24421">
    <property type="entry name" value="NITRATE/NITRITE SENSOR PROTEIN NARX-RELATED"/>
    <property type="match status" value="1"/>
</dbReference>
<dbReference type="Proteomes" id="UP000320580">
    <property type="component" value="Chromosome"/>
</dbReference>